<dbReference type="OrthoDB" id="9790659at2"/>
<reference evidence="2 3" key="1">
    <citation type="submission" date="2017-11" db="EMBL/GenBank/DDBJ databases">
        <title>Genomic Encyclopedia of Archaeal and Bacterial Type Strains, Phase II (KMG-II): From Individual Species to Whole Genera.</title>
        <authorList>
            <person name="Goeker M."/>
        </authorList>
    </citation>
    <scope>NUCLEOTIDE SEQUENCE [LARGE SCALE GENOMIC DNA]</scope>
    <source>
        <strain evidence="2 3">DSM 27763</strain>
    </source>
</reference>
<dbReference type="Pfam" id="PF04087">
    <property type="entry name" value="DUF389"/>
    <property type="match status" value="1"/>
</dbReference>
<protein>
    <submittedName>
        <fullName evidence="2">Putative hydrophobic protein (TIGR00341 family)</fullName>
    </submittedName>
</protein>
<evidence type="ECO:0000313" key="3">
    <source>
        <dbReference type="Proteomes" id="UP000230842"/>
    </source>
</evidence>
<name>A0A0B2B3A6_9ACTN</name>
<dbReference type="Proteomes" id="UP000230842">
    <property type="component" value="Unassembled WGS sequence"/>
</dbReference>
<accession>A0A0B2B3A6</accession>
<keyword evidence="1" id="KW-0812">Transmembrane</keyword>
<keyword evidence="1" id="KW-0472">Membrane</keyword>
<dbReference type="PANTHER" id="PTHR20992:SF9">
    <property type="entry name" value="AT15442P-RELATED"/>
    <property type="match status" value="1"/>
</dbReference>
<gene>
    <name evidence="2" type="ORF">CLV56_0985</name>
</gene>
<dbReference type="InterPro" id="IPR005240">
    <property type="entry name" value="DUF389"/>
</dbReference>
<dbReference type="EMBL" id="PGEZ01000001">
    <property type="protein sequence ID" value="PJJ56772.1"/>
    <property type="molecule type" value="Genomic_DNA"/>
</dbReference>
<feature type="transmembrane region" description="Helical" evidence="1">
    <location>
        <begin position="58"/>
        <end position="78"/>
    </location>
</feature>
<evidence type="ECO:0000313" key="2">
    <source>
        <dbReference type="EMBL" id="PJJ56772.1"/>
    </source>
</evidence>
<feature type="transmembrane region" description="Helical" evidence="1">
    <location>
        <begin position="131"/>
        <end position="149"/>
    </location>
</feature>
<keyword evidence="1" id="KW-1133">Transmembrane helix</keyword>
<dbReference type="PANTHER" id="PTHR20992">
    <property type="entry name" value="AT15442P-RELATED"/>
    <property type="match status" value="1"/>
</dbReference>
<comment type="caution">
    <text evidence="2">The sequence shown here is derived from an EMBL/GenBank/DDBJ whole genome shotgun (WGS) entry which is preliminary data.</text>
</comment>
<feature type="transmembrane region" description="Helical" evidence="1">
    <location>
        <begin position="224"/>
        <end position="243"/>
    </location>
</feature>
<dbReference type="NCBIfam" id="TIGR00341">
    <property type="entry name" value="TIGR00341 family protein"/>
    <property type="match status" value="1"/>
</dbReference>
<organism evidence="2 3">
    <name type="scientific">Mumia flava</name>
    <dbReference type="NCBI Taxonomy" id="1348852"/>
    <lineage>
        <taxon>Bacteria</taxon>
        <taxon>Bacillati</taxon>
        <taxon>Actinomycetota</taxon>
        <taxon>Actinomycetes</taxon>
        <taxon>Propionibacteriales</taxon>
        <taxon>Nocardioidaceae</taxon>
        <taxon>Mumia</taxon>
    </lineage>
</organism>
<proteinExistence type="predicted"/>
<keyword evidence="3" id="KW-1185">Reference proteome</keyword>
<feature type="transmembrane region" description="Helical" evidence="1">
    <location>
        <begin position="186"/>
        <end position="212"/>
    </location>
</feature>
<evidence type="ECO:0000256" key="1">
    <source>
        <dbReference type="SAM" id="Phobius"/>
    </source>
</evidence>
<sequence length="322" mass="32994">MLHRLVPTSQRVSLDDLTDRLDLTAGDARAKRSAFWLMLTLSGVIAIAGVIGDSTATVIGAMIVAPLSTPILGIGLGVVTGQGGLAWRSLVTVVIGAAVVIVLGVVLSLIVLDPASVLGNSQVTGRTSPRVPDLIAAIATGFVGAVAITRKDVGDVLPGVAIAISLVPPLGVVGVCLGTGSPALALGALVLFVSNVTALVIAAMVVLTAAGFAEEAGGTRRARLRVYGLLAVCVALVAIPITGNTLTNLWERQVREAAEIWLADTPSAEIVDVGWQAHRPIIEVRSPDELPPVDALQADVDELLGWSPDVVVVHDVGSRVNG</sequence>
<feature type="transmembrane region" description="Helical" evidence="1">
    <location>
        <begin position="156"/>
        <end position="180"/>
    </location>
</feature>
<feature type="transmembrane region" description="Helical" evidence="1">
    <location>
        <begin position="34"/>
        <end position="52"/>
    </location>
</feature>
<dbReference type="AlphaFoldDB" id="A0A0B2B3A6"/>
<dbReference type="RefSeq" id="WP_039362886.1">
    <property type="nucleotide sequence ID" value="NZ_PGEZ01000001.1"/>
</dbReference>
<feature type="transmembrane region" description="Helical" evidence="1">
    <location>
        <begin position="90"/>
        <end position="111"/>
    </location>
</feature>